<keyword evidence="3" id="KW-1185">Reference proteome</keyword>
<sequence length="64" mass="7348">MFCPKCGTEIRNGISFCPKCGVKIQSQTEKSPDVNKKTLDYFNAKDYLLRLKQLISLNYSRSNL</sequence>
<dbReference type="Pfam" id="PF13240">
    <property type="entry name" value="Zn_Ribbon_1"/>
    <property type="match status" value="1"/>
</dbReference>
<reference evidence="2" key="1">
    <citation type="submission" date="2021-10" db="EMBL/GenBank/DDBJ databases">
        <title>Anaerobic single-cell dispensing facilitates the cultivation of human gut bacteria.</title>
        <authorList>
            <person name="Afrizal A."/>
        </authorList>
    </citation>
    <scope>NUCLEOTIDE SEQUENCE</scope>
    <source>
        <strain evidence="2">CLA-AA-H274</strain>
    </source>
</reference>
<dbReference type="EMBL" id="JAJEPU010000093">
    <property type="protein sequence ID" value="MCC2166060.1"/>
    <property type="molecule type" value="Genomic_DNA"/>
</dbReference>
<dbReference type="Proteomes" id="UP001198962">
    <property type="component" value="Unassembled WGS sequence"/>
</dbReference>
<dbReference type="AlphaFoldDB" id="A0AAE3ASP6"/>
<dbReference type="InterPro" id="IPR026870">
    <property type="entry name" value="Zinc_ribbon_dom"/>
</dbReference>
<evidence type="ECO:0000313" key="2">
    <source>
        <dbReference type="EMBL" id="MCC2166060.1"/>
    </source>
</evidence>
<feature type="domain" description="Zinc-ribbon" evidence="1">
    <location>
        <begin position="2"/>
        <end position="21"/>
    </location>
</feature>
<name>A0AAE3ASP6_9FIRM</name>
<comment type="caution">
    <text evidence="2">The sequence shown here is derived from an EMBL/GenBank/DDBJ whole genome shotgun (WGS) entry which is preliminary data.</text>
</comment>
<evidence type="ECO:0000259" key="1">
    <source>
        <dbReference type="Pfam" id="PF13240"/>
    </source>
</evidence>
<gene>
    <name evidence="2" type="ORF">LKD32_14545</name>
</gene>
<dbReference type="RefSeq" id="WP_408612105.1">
    <property type="nucleotide sequence ID" value="NZ_JAJEPU010000093.1"/>
</dbReference>
<proteinExistence type="predicted"/>
<protein>
    <submittedName>
        <fullName evidence="2">Zinc-ribbon domain-containing protein</fullName>
    </submittedName>
</protein>
<organism evidence="2 3">
    <name type="scientific">Brotaphodocola catenula</name>
    <dbReference type="NCBI Taxonomy" id="2885361"/>
    <lineage>
        <taxon>Bacteria</taxon>
        <taxon>Bacillati</taxon>
        <taxon>Bacillota</taxon>
        <taxon>Clostridia</taxon>
        <taxon>Lachnospirales</taxon>
        <taxon>Lachnospiraceae</taxon>
        <taxon>Brotaphodocola</taxon>
    </lineage>
</organism>
<evidence type="ECO:0000313" key="3">
    <source>
        <dbReference type="Proteomes" id="UP001198962"/>
    </source>
</evidence>
<accession>A0AAE3ASP6</accession>